<protein>
    <submittedName>
        <fullName evidence="3">Uncharacterized protein LOC101850500</fullName>
    </submittedName>
</protein>
<dbReference type="Gene3D" id="1.10.533.10">
    <property type="entry name" value="Death Domain, Fas"/>
    <property type="match status" value="1"/>
</dbReference>
<dbReference type="InterPro" id="IPR001315">
    <property type="entry name" value="CARD"/>
</dbReference>
<sequence length="105" mass="12145">MPPKGPDPYEYAVRLSKNSKLIREFVDPSHVTPILTQNKIMTKMEADVVYHLHDTSKKWDLILAVLQQRGERAYQAFLVALLQSKYVTMFHTIQGTRVSLSDREN</sequence>
<evidence type="ECO:0000313" key="2">
    <source>
        <dbReference type="Proteomes" id="UP000694888"/>
    </source>
</evidence>
<dbReference type="GeneID" id="101850500"/>
<proteinExistence type="predicted"/>
<organism evidence="2 3">
    <name type="scientific">Aplysia californica</name>
    <name type="common">California sea hare</name>
    <dbReference type="NCBI Taxonomy" id="6500"/>
    <lineage>
        <taxon>Eukaryota</taxon>
        <taxon>Metazoa</taxon>
        <taxon>Spiralia</taxon>
        <taxon>Lophotrochozoa</taxon>
        <taxon>Mollusca</taxon>
        <taxon>Gastropoda</taxon>
        <taxon>Heterobranchia</taxon>
        <taxon>Euthyneura</taxon>
        <taxon>Tectipleura</taxon>
        <taxon>Aplysiida</taxon>
        <taxon>Aplysioidea</taxon>
        <taxon>Aplysiidae</taxon>
        <taxon>Aplysia</taxon>
    </lineage>
</organism>
<feature type="domain" description="CARD" evidence="1">
    <location>
        <begin position="20"/>
        <end position="81"/>
    </location>
</feature>
<dbReference type="Proteomes" id="UP000694888">
    <property type="component" value="Unplaced"/>
</dbReference>
<dbReference type="InterPro" id="IPR011029">
    <property type="entry name" value="DEATH-like_dom_sf"/>
</dbReference>
<dbReference type="PROSITE" id="PS50209">
    <property type="entry name" value="CARD"/>
    <property type="match status" value="1"/>
</dbReference>
<keyword evidence="2" id="KW-1185">Reference proteome</keyword>
<name>A0ABM1A6C1_APLCA</name>
<dbReference type="CDD" id="cd01671">
    <property type="entry name" value="CARD"/>
    <property type="match status" value="1"/>
</dbReference>
<evidence type="ECO:0000313" key="3">
    <source>
        <dbReference type="RefSeq" id="XP_012941669.2"/>
    </source>
</evidence>
<reference evidence="3" key="1">
    <citation type="submission" date="2025-08" db="UniProtKB">
        <authorList>
            <consortium name="RefSeq"/>
        </authorList>
    </citation>
    <scope>IDENTIFICATION</scope>
</reference>
<dbReference type="SUPFAM" id="SSF47986">
    <property type="entry name" value="DEATH domain"/>
    <property type="match status" value="1"/>
</dbReference>
<dbReference type="Pfam" id="PF00619">
    <property type="entry name" value="CARD"/>
    <property type="match status" value="1"/>
</dbReference>
<accession>A0ABM1A6C1</accession>
<gene>
    <name evidence="3" type="primary">LOC101850500</name>
</gene>
<evidence type="ECO:0000259" key="1">
    <source>
        <dbReference type="PROSITE" id="PS50209"/>
    </source>
</evidence>
<dbReference type="RefSeq" id="XP_012941669.2">
    <property type="nucleotide sequence ID" value="XM_013086215.2"/>
</dbReference>